<protein>
    <submittedName>
        <fullName evidence="2">Uncharacterized protein</fullName>
    </submittedName>
</protein>
<feature type="compositionally biased region" description="Basic and acidic residues" evidence="1">
    <location>
        <begin position="25"/>
        <end position="43"/>
    </location>
</feature>
<evidence type="ECO:0000256" key="1">
    <source>
        <dbReference type="SAM" id="MobiDB-lite"/>
    </source>
</evidence>
<proteinExistence type="predicted"/>
<dbReference type="Proteomes" id="UP000823775">
    <property type="component" value="Unassembled WGS sequence"/>
</dbReference>
<sequence>MSSTKTPLAKSSKKPKIQVQNTSNIKDKEVMKNEAKVSNERIARTMTPDEAIASATKNPALQRGLEMIRGAGYNKVQKRKTKAKDKTEVIAPKSLGMKNKGATSSSKRTLEDDHVIIPTTENANVGMLPENSL</sequence>
<gene>
    <name evidence="2" type="ORF">HAX54_010331</name>
</gene>
<reference evidence="2 3" key="1">
    <citation type="journal article" date="2021" name="BMC Genomics">
        <title>Datura genome reveals duplications of psychoactive alkaloid biosynthetic genes and high mutation rate following tissue culture.</title>
        <authorList>
            <person name="Rajewski A."/>
            <person name="Carter-House D."/>
            <person name="Stajich J."/>
            <person name="Litt A."/>
        </authorList>
    </citation>
    <scope>NUCLEOTIDE SEQUENCE [LARGE SCALE GENOMIC DNA]</scope>
    <source>
        <strain evidence="2">AR-01</strain>
    </source>
</reference>
<name>A0ABS8THZ2_DATST</name>
<dbReference type="EMBL" id="JACEIK010001569">
    <property type="protein sequence ID" value="MCD7470446.1"/>
    <property type="molecule type" value="Genomic_DNA"/>
</dbReference>
<organism evidence="2 3">
    <name type="scientific">Datura stramonium</name>
    <name type="common">Jimsonweed</name>
    <name type="synonym">Common thornapple</name>
    <dbReference type="NCBI Taxonomy" id="4076"/>
    <lineage>
        <taxon>Eukaryota</taxon>
        <taxon>Viridiplantae</taxon>
        <taxon>Streptophyta</taxon>
        <taxon>Embryophyta</taxon>
        <taxon>Tracheophyta</taxon>
        <taxon>Spermatophyta</taxon>
        <taxon>Magnoliopsida</taxon>
        <taxon>eudicotyledons</taxon>
        <taxon>Gunneridae</taxon>
        <taxon>Pentapetalae</taxon>
        <taxon>asterids</taxon>
        <taxon>lamiids</taxon>
        <taxon>Solanales</taxon>
        <taxon>Solanaceae</taxon>
        <taxon>Solanoideae</taxon>
        <taxon>Datureae</taxon>
        <taxon>Datura</taxon>
    </lineage>
</organism>
<comment type="caution">
    <text evidence="2">The sequence shown here is derived from an EMBL/GenBank/DDBJ whole genome shotgun (WGS) entry which is preliminary data.</text>
</comment>
<evidence type="ECO:0000313" key="3">
    <source>
        <dbReference type="Proteomes" id="UP000823775"/>
    </source>
</evidence>
<feature type="region of interest" description="Disordered" evidence="1">
    <location>
        <begin position="90"/>
        <end position="115"/>
    </location>
</feature>
<evidence type="ECO:0000313" key="2">
    <source>
        <dbReference type="EMBL" id="MCD7470446.1"/>
    </source>
</evidence>
<keyword evidence="3" id="KW-1185">Reference proteome</keyword>
<accession>A0ABS8THZ2</accession>
<feature type="region of interest" description="Disordered" evidence="1">
    <location>
        <begin position="1"/>
        <end position="61"/>
    </location>
</feature>